<proteinExistence type="predicted"/>
<evidence type="ECO:0000313" key="2">
    <source>
        <dbReference type="Proteomes" id="UP000033961"/>
    </source>
</evidence>
<gene>
    <name evidence="1" type="ORF">XB16_1137</name>
</gene>
<dbReference type="Proteomes" id="UP000033961">
    <property type="component" value="Chromosome I"/>
</dbReference>
<protein>
    <submittedName>
        <fullName evidence="1">Phosphogluconate dehydrogenase (Decarboxylating), NAD binding domain protein</fullName>
    </submittedName>
</protein>
<sequence length="65" mass="7599">MIIFEAISKILYRKETFVTCIFQNRMVANNDIISLWSFGTSSDFLSVRVDFFCKIQFGNIYDSDV</sequence>
<dbReference type="AlphaFoldDB" id="A0A2P1QRC3"/>
<accession>A0A2P1QRC3</accession>
<reference evidence="1 2" key="1">
    <citation type="journal article" date="2015" name="Genome Announc.">
        <title>Draft Genome Sequences of Leptospira santarosai Strains U160, U164, and U233, Isolated from Asymptomatic Cattle.</title>
        <authorList>
            <person name="Kremer F.S."/>
            <person name="Eslabao M.R."/>
            <person name="Provisor M."/>
            <person name="Woloski R.D."/>
            <person name="Ramires O.V."/>
            <person name="Moreno L.Z."/>
            <person name="Moreno A.M."/>
            <person name="Hamond C."/>
            <person name="Lilenbaum W."/>
            <person name="Dellagostin O.A."/>
        </authorList>
    </citation>
    <scope>NUCLEOTIDE SEQUENCE [LARGE SCALE GENOMIC DNA]</scope>
    <source>
        <strain evidence="1 2">U160</strain>
    </source>
</reference>
<organism evidence="1 2">
    <name type="scientific">Leptospira santarosai</name>
    <dbReference type="NCBI Taxonomy" id="28183"/>
    <lineage>
        <taxon>Bacteria</taxon>
        <taxon>Pseudomonadati</taxon>
        <taxon>Spirochaetota</taxon>
        <taxon>Spirochaetia</taxon>
        <taxon>Leptospirales</taxon>
        <taxon>Leptospiraceae</taxon>
        <taxon>Leptospira</taxon>
    </lineage>
</organism>
<dbReference type="EMBL" id="CP027843">
    <property type="protein sequence ID" value="AVQ11469.1"/>
    <property type="molecule type" value="Genomic_DNA"/>
</dbReference>
<evidence type="ECO:0000313" key="1">
    <source>
        <dbReference type="EMBL" id="AVQ11469.1"/>
    </source>
</evidence>
<name>A0A2P1QRC3_9LEPT</name>